<name>A0A2S2QXP2_9HEMI</name>
<dbReference type="SUPFAM" id="SSF51735">
    <property type="entry name" value="NAD(P)-binding Rossmann-fold domains"/>
    <property type="match status" value="1"/>
</dbReference>
<dbReference type="PRINTS" id="PR00081">
    <property type="entry name" value="GDHRDH"/>
</dbReference>
<dbReference type="PANTHER" id="PTHR43115">
    <property type="entry name" value="DEHYDROGENASE/REDUCTASE SDR FAMILY MEMBER 11"/>
    <property type="match status" value="1"/>
</dbReference>
<evidence type="ECO:0000256" key="1">
    <source>
        <dbReference type="ARBA" id="ARBA00006484"/>
    </source>
</evidence>
<dbReference type="Gene3D" id="3.40.50.720">
    <property type="entry name" value="NAD(P)-binding Rossmann-like Domain"/>
    <property type="match status" value="1"/>
</dbReference>
<gene>
    <name evidence="4" type="primary">DHRS11_1</name>
    <name evidence="6" type="synonym">LOC112691792</name>
    <name evidence="4" type="ORF">g.9533</name>
</gene>
<protein>
    <submittedName>
        <fullName evidence="4 6">Dehydrogenase/reductase SDR family member 11</fullName>
    </submittedName>
</protein>
<reference evidence="6" key="2">
    <citation type="submission" date="2025-04" db="UniProtKB">
        <authorList>
            <consortium name="RefSeq"/>
        </authorList>
    </citation>
    <scope>IDENTIFICATION</scope>
    <source>
        <tissue evidence="6">Whole body</tissue>
    </source>
</reference>
<comment type="similarity">
    <text evidence="1 3">Belongs to the short-chain dehydrogenases/reductases (SDR) family.</text>
</comment>
<dbReference type="InterPro" id="IPR002347">
    <property type="entry name" value="SDR_fam"/>
</dbReference>
<keyword evidence="5" id="KW-1185">Reference proteome</keyword>
<organism evidence="4">
    <name type="scientific">Sipha flava</name>
    <name type="common">yellow sugarcane aphid</name>
    <dbReference type="NCBI Taxonomy" id="143950"/>
    <lineage>
        <taxon>Eukaryota</taxon>
        <taxon>Metazoa</taxon>
        <taxon>Ecdysozoa</taxon>
        <taxon>Arthropoda</taxon>
        <taxon>Hexapoda</taxon>
        <taxon>Insecta</taxon>
        <taxon>Pterygota</taxon>
        <taxon>Neoptera</taxon>
        <taxon>Paraneoptera</taxon>
        <taxon>Hemiptera</taxon>
        <taxon>Sternorrhyncha</taxon>
        <taxon>Aphidomorpha</taxon>
        <taxon>Aphidoidea</taxon>
        <taxon>Aphididae</taxon>
        <taxon>Sipha</taxon>
    </lineage>
</organism>
<reference evidence="4" key="1">
    <citation type="submission" date="2018-04" db="EMBL/GenBank/DDBJ databases">
        <title>Transcriptome assembly of Sipha flava.</title>
        <authorList>
            <person name="Scully E.D."/>
            <person name="Geib S.M."/>
            <person name="Palmer N.A."/>
            <person name="Koch K."/>
            <person name="Bradshaw J."/>
            <person name="Heng-Moss T."/>
            <person name="Sarath G."/>
        </authorList>
    </citation>
    <scope>NUCLEOTIDE SEQUENCE</scope>
</reference>
<keyword evidence="2" id="KW-0560">Oxidoreductase</keyword>
<evidence type="ECO:0000313" key="5">
    <source>
        <dbReference type="Proteomes" id="UP000694846"/>
    </source>
</evidence>
<evidence type="ECO:0000313" key="6">
    <source>
        <dbReference type="RefSeq" id="XP_025421980.1"/>
    </source>
</evidence>
<evidence type="ECO:0000256" key="3">
    <source>
        <dbReference type="RuleBase" id="RU000363"/>
    </source>
</evidence>
<dbReference type="PANTHER" id="PTHR43115:SF4">
    <property type="entry name" value="DEHYDROGENASE_REDUCTASE SDR FAMILY MEMBER 11"/>
    <property type="match status" value="1"/>
</dbReference>
<dbReference type="Proteomes" id="UP000694846">
    <property type="component" value="Unplaced"/>
</dbReference>
<dbReference type="RefSeq" id="XP_025421980.1">
    <property type="nucleotide sequence ID" value="XM_025566195.1"/>
</dbReference>
<proteinExistence type="inferred from homology"/>
<dbReference type="PRINTS" id="PR00080">
    <property type="entry name" value="SDRFAMILY"/>
</dbReference>
<evidence type="ECO:0000256" key="2">
    <source>
        <dbReference type="ARBA" id="ARBA00023002"/>
    </source>
</evidence>
<sequence>MNKWYGKVAVVTGASSGIGAETCRQLTSRGMTVVGFARRIDKLEALRNELHGLPGKFYPVKVDVCSEESILEGFAWAKTTLKSVDVLVNNAGVCLTGELLGNSDEWKVMFDTNVLGPSICSREAVKIMQELKTIGHIININSDSGHYPPTLTPNLYVYGATKFSSVSITESLRELLALKKLPIRVTSISPGLVDTAMAKDLAENAPILKPSDVVDAIIYVLAAPQSVNVAEVIIRPTGDTYLPFVQDGLKFI</sequence>
<dbReference type="OrthoDB" id="1933717at2759"/>
<dbReference type="GO" id="GO:0016616">
    <property type="term" value="F:oxidoreductase activity, acting on the CH-OH group of donors, NAD or NADP as acceptor"/>
    <property type="evidence" value="ECO:0007669"/>
    <property type="project" value="UniProtKB-ARBA"/>
</dbReference>
<dbReference type="FunFam" id="3.40.50.720:FF:000047">
    <property type="entry name" value="NADP-dependent L-serine/L-allo-threonine dehydrogenase"/>
    <property type="match status" value="1"/>
</dbReference>
<dbReference type="InterPro" id="IPR036291">
    <property type="entry name" value="NAD(P)-bd_dom_sf"/>
</dbReference>
<dbReference type="EMBL" id="GGMS01013077">
    <property type="protein sequence ID" value="MBY82280.1"/>
    <property type="molecule type" value="Transcribed_RNA"/>
</dbReference>
<evidence type="ECO:0000313" key="4">
    <source>
        <dbReference type="EMBL" id="MBY82280.1"/>
    </source>
</evidence>
<accession>A0A2S2QXP2</accession>
<dbReference type="Pfam" id="PF00106">
    <property type="entry name" value="adh_short"/>
    <property type="match status" value="1"/>
</dbReference>
<dbReference type="AlphaFoldDB" id="A0A2S2QXP2"/>